<sequence>MLINHCSPFNLNRNFIRSVIASLLAAMSFSCEVLPDFSTQPSPLTPSSSAHTQDIKEKEINQYAQAVLKIENQRLQAYQEIQDLVGNSPPEITCNQPDTLKSLPNQAQQIAVNYCLNAKQIAEESGLSDEQFNTITIRLKTDQDLKRRIHNAMIRIQREQQQ</sequence>
<evidence type="ECO:0000313" key="3">
    <source>
        <dbReference type="Proteomes" id="UP000002384"/>
    </source>
</evidence>
<dbReference type="EMBL" id="CP001291">
    <property type="protein sequence ID" value="ACK68632.1"/>
    <property type="molecule type" value="Genomic_DNA"/>
</dbReference>
<dbReference type="AlphaFoldDB" id="B7K9E9"/>
<keyword evidence="3" id="KW-1185">Reference proteome</keyword>
<accession>B7K9E9</accession>
<dbReference type="STRING" id="65393.PCC7424_0162"/>
<gene>
    <name evidence="2" type="ordered locus">PCC7424_0162</name>
</gene>
<reference evidence="3" key="1">
    <citation type="journal article" date="2011" name="MBio">
        <title>Novel metabolic attributes of the genus Cyanothece, comprising a group of unicellular nitrogen-fixing Cyanobacteria.</title>
        <authorList>
            <person name="Bandyopadhyay A."/>
            <person name="Elvitigala T."/>
            <person name="Welsh E."/>
            <person name="Stockel J."/>
            <person name="Liberton M."/>
            <person name="Min H."/>
            <person name="Sherman L.A."/>
            <person name="Pakrasi H.B."/>
        </authorList>
    </citation>
    <scope>NUCLEOTIDE SEQUENCE [LARGE SCALE GENOMIC DNA]</scope>
    <source>
        <strain evidence="3">PCC 7424</strain>
    </source>
</reference>
<evidence type="ECO:0000259" key="1">
    <source>
        <dbReference type="Pfam" id="PF13767"/>
    </source>
</evidence>
<dbReference type="OrthoDB" id="565076at2"/>
<dbReference type="Proteomes" id="UP000002384">
    <property type="component" value="Chromosome"/>
</dbReference>
<feature type="domain" description="DUF4168" evidence="1">
    <location>
        <begin position="57"/>
        <end position="149"/>
    </location>
</feature>
<dbReference type="eggNOG" id="ENOG5032VR9">
    <property type="taxonomic scope" value="Bacteria"/>
</dbReference>
<organism evidence="2 3">
    <name type="scientific">Gloeothece citriformis (strain PCC 7424)</name>
    <name type="common">Cyanothece sp. (strain PCC 7424)</name>
    <dbReference type="NCBI Taxonomy" id="65393"/>
    <lineage>
        <taxon>Bacteria</taxon>
        <taxon>Bacillati</taxon>
        <taxon>Cyanobacteriota</taxon>
        <taxon>Cyanophyceae</taxon>
        <taxon>Oscillatoriophycideae</taxon>
        <taxon>Chroococcales</taxon>
        <taxon>Aphanothecaceae</taxon>
        <taxon>Gloeothece</taxon>
        <taxon>Gloeothece citriformis</taxon>
    </lineage>
</organism>
<dbReference type="InterPro" id="IPR025433">
    <property type="entry name" value="DUF4168"/>
</dbReference>
<dbReference type="KEGG" id="cyc:PCC7424_0162"/>
<name>B7K9E9_GLOC7</name>
<protein>
    <recommendedName>
        <fullName evidence="1">DUF4168 domain-containing protein</fullName>
    </recommendedName>
</protein>
<evidence type="ECO:0000313" key="2">
    <source>
        <dbReference type="EMBL" id="ACK68632.1"/>
    </source>
</evidence>
<dbReference type="Pfam" id="PF13767">
    <property type="entry name" value="DUF4168"/>
    <property type="match status" value="1"/>
</dbReference>
<proteinExistence type="predicted"/>
<dbReference type="HOGENOM" id="CLU_123293_1_0_3"/>